<dbReference type="RefSeq" id="XP_001586468.1">
    <property type="nucleotide sequence ID" value="XM_001586418.1"/>
</dbReference>
<dbReference type="KEGG" id="ssl:SS1G_12454"/>
<dbReference type="AlphaFoldDB" id="A7F4D0"/>
<name>A7F4D0_SCLS1</name>
<sequence length="38" mass="4593">MASKLRNIRDGFVRLEEIEKGEKPWLQIDRWVSEKYGD</sequence>
<dbReference type="Proteomes" id="UP000001312">
    <property type="component" value="Unassembled WGS sequence"/>
</dbReference>
<dbReference type="HOGENOM" id="CLU_3335879_0_0_1"/>
<dbReference type="GeneID" id="5482470"/>
<reference evidence="2" key="1">
    <citation type="journal article" date="2011" name="PLoS Genet.">
        <title>Genomic analysis of the necrotrophic fungal pathogens Sclerotinia sclerotiorum and Botrytis cinerea.</title>
        <authorList>
            <person name="Amselem J."/>
            <person name="Cuomo C.A."/>
            <person name="van Kan J.A."/>
            <person name="Viaud M."/>
            <person name="Benito E.P."/>
            <person name="Couloux A."/>
            <person name="Coutinho P.M."/>
            <person name="de Vries R.P."/>
            <person name="Dyer P.S."/>
            <person name="Fillinger S."/>
            <person name="Fournier E."/>
            <person name="Gout L."/>
            <person name="Hahn M."/>
            <person name="Kohn L."/>
            <person name="Lapalu N."/>
            <person name="Plummer K.M."/>
            <person name="Pradier J.M."/>
            <person name="Quevillon E."/>
            <person name="Sharon A."/>
            <person name="Simon A."/>
            <person name="ten Have A."/>
            <person name="Tudzynski B."/>
            <person name="Tudzynski P."/>
            <person name="Wincker P."/>
            <person name="Andrew M."/>
            <person name="Anthouard V."/>
            <person name="Beever R.E."/>
            <person name="Beffa R."/>
            <person name="Benoit I."/>
            <person name="Bouzid O."/>
            <person name="Brault B."/>
            <person name="Chen Z."/>
            <person name="Choquer M."/>
            <person name="Collemare J."/>
            <person name="Cotton P."/>
            <person name="Danchin E.G."/>
            <person name="Da Silva C."/>
            <person name="Gautier A."/>
            <person name="Giraud C."/>
            <person name="Giraud T."/>
            <person name="Gonzalez C."/>
            <person name="Grossetete S."/>
            <person name="Guldener U."/>
            <person name="Henrissat B."/>
            <person name="Howlett B.J."/>
            <person name="Kodira C."/>
            <person name="Kretschmer M."/>
            <person name="Lappartient A."/>
            <person name="Leroch M."/>
            <person name="Levis C."/>
            <person name="Mauceli E."/>
            <person name="Neuveglise C."/>
            <person name="Oeser B."/>
            <person name="Pearson M."/>
            <person name="Poulain J."/>
            <person name="Poussereau N."/>
            <person name="Quesneville H."/>
            <person name="Rascle C."/>
            <person name="Schumacher J."/>
            <person name="Segurens B."/>
            <person name="Sexton A."/>
            <person name="Silva E."/>
            <person name="Sirven C."/>
            <person name="Soanes D.M."/>
            <person name="Talbot N.J."/>
            <person name="Templeton M."/>
            <person name="Yandava C."/>
            <person name="Yarden O."/>
            <person name="Zeng Q."/>
            <person name="Rollins J.A."/>
            <person name="Lebrun M.H."/>
            <person name="Dickman M."/>
        </authorList>
    </citation>
    <scope>NUCLEOTIDE SEQUENCE [LARGE SCALE GENOMIC DNA]</scope>
    <source>
        <strain evidence="2">ATCC 18683 / 1980 / Ss-1</strain>
    </source>
</reference>
<accession>A7F4D0</accession>
<keyword evidence="2" id="KW-1185">Reference proteome</keyword>
<dbReference type="InParanoid" id="A7F4D0"/>
<proteinExistence type="predicted"/>
<gene>
    <name evidence="1" type="ORF">SS1G_12454</name>
</gene>
<evidence type="ECO:0000313" key="2">
    <source>
        <dbReference type="Proteomes" id="UP000001312"/>
    </source>
</evidence>
<evidence type="ECO:0000313" key="1">
    <source>
        <dbReference type="EMBL" id="EDN97601.1"/>
    </source>
</evidence>
<organism evidence="1 2">
    <name type="scientific">Sclerotinia sclerotiorum (strain ATCC 18683 / 1980 / Ss-1)</name>
    <name type="common">White mold</name>
    <name type="synonym">Whetzelinia sclerotiorum</name>
    <dbReference type="NCBI Taxonomy" id="665079"/>
    <lineage>
        <taxon>Eukaryota</taxon>
        <taxon>Fungi</taxon>
        <taxon>Dikarya</taxon>
        <taxon>Ascomycota</taxon>
        <taxon>Pezizomycotina</taxon>
        <taxon>Leotiomycetes</taxon>
        <taxon>Helotiales</taxon>
        <taxon>Sclerotiniaceae</taxon>
        <taxon>Sclerotinia</taxon>
    </lineage>
</organism>
<protein>
    <submittedName>
        <fullName evidence="1">Uncharacterized protein</fullName>
    </submittedName>
</protein>
<dbReference type="EMBL" id="CH476641">
    <property type="protein sequence ID" value="EDN97601.1"/>
    <property type="molecule type" value="Genomic_DNA"/>
</dbReference>